<feature type="region of interest" description="Disordered" evidence="1">
    <location>
        <begin position="47"/>
        <end position="80"/>
    </location>
</feature>
<evidence type="ECO:0000313" key="2">
    <source>
        <dbReference type="EMBL" id="JAA60694.1"/>
    </source>
</evidence>
<reference evidence="2" key="1">
    <citation type="submission" date="2012-11" db="EMBL/GenBank/DDBJ databases">
        <authorList>
            <person name="Lucero-Rivera Y.E."/>
            <person name="Tovar-Ramirez D."/>
        </authorList>
    </citation>
    <scope>NUCLEOTIDE SEQUENCE</scope>
    <source>
        <tissue evidence="2">Salivary gland</tissue>
    </source>
</reference>
<name>L7MBZ9_RHIPC</name>
<proteinExistence type="evidence at transcript level"/>
<protein>
    <submittedName>
        <fullName evidence="2">Uncharacterized protein</fullName>
    </submittedName>
</protein>
<dbReference type="EMBL" id="GACK01004340">
    <property type="protein sequence ID" value="JAA60694.1"/>
    <property type="molecule type" value="mRNA"/>
</dbReference>
<reference evidence="2" key="2">
    <citation type="journal article" date="2015" name="J. Proteomics">
        <title>Sexual differences in the sialomes of the zebra tick, Rhipicephalus pulchellus.</title>
        <authorList>
            <person name="Tan A.W."/>
            <person name="Francischetti I.M."/>
            <person name="Slovak M."/>
            <person name="Kini R.M."/>
            <person name="Ribeiro J.M."/>
        </authorList>
    </citation>
    <scope>NUCLEOTIDE SEQUENCE</scope>
    <source>
        <tissue evidence="2">Salivary gland</tissue>
    </source>
</reference>
<dbReference type="AlphaFoldDB" id="L7MBZ9"/>
<accession>L7MBZ9</accession>
<organism evidence="2">
    <name type="scientific">Rhipicephalus pulchellus</name>
    <name type="common">Yellow backed tick</name>
    <name type="synonym">Dermacentor pulchellus</name>
    <dbReference type="NCBI Taxonomy" id="72859"/>
    <lineage>
        <taxon>Eukaryota</taxon>
        <taxon>Metazoa</taxon>
        <taxon>Ecdysozoa</taxon>
        <taxon>Arthropoda</taxon>
        <taxon>Chelicerata</taxon>
        <taxon>Arachnida</taxon>
        <taxon>Acari</taxon>
        <taxon>Parasitiformes</taxon>
        <taxon>Ixodida</taxon>
        <taxon>Ixodoidea</taxon>
        <taxon>Ixodidae</taxon>
        <taxon>Rhipicephalinae</taxon>
        <taxon>Rhipicephalus</taxon>
        <taxon>Rhipicephalus</taxon>
    </lineage>
</organism>
<evidence type="ECO:0000256" key="1">
    <source>
        <dbReference type="SAM" id="MobiDB-lite"/>
    </source>
</evidence>
<sequence length="188" mass="20425">MTSTRRVPVTTARVMMMTTMQFPMARTTMRKAMTPRETTIPRTMTRMTRKVASSGTDDDAPPLLKNAPSPPLPRHTLPLPSPSVRALLLRGKRKLGGRKPAVPSAAAASDDVCRHHPGVPAVVGFVSFSPSFVGHSSTPVRVDGSTERPPVNDISPLPLLPPLRVCGWACVNSFFVCVRVNLLLQERP</sequence>